<sequence length="68" mass="7220">MTLFLILVAGALLAVTFGFSSGLYLSRYVMGWTEGALSIASTFVFGTAISVVTFAVALVVVWPPFLPM</sequence>
<protein>
    <submittedName>
        <fullName evidence="2">Uncharacterized protein</fullName>
    </submittedName>
</protein>
<reference evidence="2 3" key="1">
    <citation type="submission" date="2023-04" db="EMBL/GenBank/DDBJ databases">
        <authorList>
            <person name="Hsu D."/>
        </authorList>
    </citation>
    <scope>NUCLEOTIDE SEQUENCE [LARGE SCALE GENOMIC DNA]</scope>
    <source>
        <strain evidence="2 3">MK1</strain>
    </source>
</reference>
<accession>A0AAU0UT48</accession>
<keyword evidence="1" id="KW-0812">Transmembrane</keyword>
<name>A0AAU0UT48_9FIRM</name>
<evidence type="ECO:0000313" key="2">
    <source>
        <dbReference type="EMBL" id="WRO22438.1"/>
    </source>
</evidence>
<dbReference type="KEGG" id="dbc:MFMK1_002267"/>
<proteinExistence type="predicted"/>
<keyword evidence="1" id="KW-1133">Transmembrane helix</keyword>
<dbReference type="AlphaFoldDB" id="A0AAU0UT48"/>
<keyword evidence="1" id="KW-0472">Membrane</keyword>
<dbReference type="RefSeq" id="WP_366921850.1">
    <property type="nucleotide sequence ID" value="NZ_CP121694.1"/>
</dbReference>
<evidence type="ECO:0000313" key="3">
    <source>
        <dbReference type="Proteomes" id="UP001329915"/>
    </source>
</evidence>
<dbReference type="Proteomes" id="UP001329915">
    <property type="component" value="Chromosome"/>
</dbReference>
<dbReference type="EMBL" id="CP121694">
    <property type="protein sequence ID" value="WRO22438.1"/>
    <property type="molecule type" value="Genomic_DNA"/>
</dbReference>
<evidence type="ECO:0000256" key="1">
    <source>
        <dbReference type="SAM" id="Phobius"/>
    </source>
</evidence>
<feature type="transmembrane region" description="Helical" evidence="1">
    <location>
        <begin position="42"/>
        <end position="62"/>
    </location>
</feature>
<organism evidence="2 3">
    <name type="scientific">Metallumcola ferriviriculae</name>
    <dbReference type="NCBI Taxonomy" id="3039180"/>
    <lineage>
        <taxon>Bacteria</taxon>
        <taxon>Bacillati</taxon>
        <taxon>Bacillota</taxon>
        <taxon>Clostridia</taxon>
        <taxon>Neomoorellales</taxon>
        <taxon>Desulfitibacteraceae</taxon>
        <taxon>Metallumcola</taxon>
    </lineage>
</organism>
<gene>
    <name evidence="2" type="ORF">MFMK1_002267</name>
</gene>
<keyword evidence="3" id="KW-1185">Reference proteome</keyword>